<dbReference type="Proteomes" id="UP000595437">
    <property type="component" value="Chromosome 5"/>
</dbReference>
<sequence>DFPRPRKNITPSIFTYDSVHEYIKNNYRDDKASGPDGIRGKIFTLCTEEIIPYLVQFGS</sequence>
<keyword evidence="2" id="KW-1185">Reference proteome</keyword>
<dbReference type="AlphaFoldDB" id="A0A7T8KF73"/>
<evidence type="ECO:0000313" key="1">
    <source>
        <dbReference type="EMBL" id="QQP54731.1"/>
    </source>
</evidence>
<gene>
    <name evidence="1" type="ORF">FKW44_007655</name>
</gene>
<organism evidence="1 2">
    <name type="scientific">Caligus rogercresseyi</name>
    <name type="common">Sea louse</name>
    <dbReference type="NCBI Taxonomy" id="217165"/>
    <lineage>
        <taxon>Eukaryota</taxon>
        <taxon>Metazoa</taxon>
        <taxon>Ecdysozoa</taxon>
        <taxon>Arthropoda</taxon>
        <taxon>Crustacea</taxon>
        <taxon>Multicrustacea</taxon>
        <taxon>Hexanauplia</taxon>
        <taxon>Copepoda</taxon>
        <taxon>Siphonostomatoida</taxon>
        <taxon>Caligidae</taxon>
        <taxon>Caligus</taxon>
    </lineage>
</organism>
<name>A0A7T8KF73_CALRO</name>
<proteinExistence type="predicted"/>
<accession>A0A7T8KF73</accession>
<reference evidence="2" key="1">
    <citation type="submission" date="2021-01" db="EMBL/GenBank/DDBJ databases">
        <title>Caligus Genome Assembly.</title>
        <authorList>
            <person name="Gallardo-Escarate C."/>
        </authorList>
    </citation>
    <scope>NUCLEOTIDE SEQUENCE [LARGE SCALE GENOMIC DNA]</scope>
</reference>
<evidence type="ECO:0000313" key="2">
    <source>
        <dbReference type="Proteomes" id="UP000595437"/>
    </source>
</evidence>
<protein>
    <submittedName>
        <fullName evidence="1">NELlike 1 (Silurana)</fullName>
    </submittedName>
</protein>
<feature type="non-terminal residue" evidence="1">
    <location>
        <position position="59"/>
    </location>
</feature>
<feature type="non-terminal residue" evidence="1">
    <location>
        <position position="1"/>
    </location>
</feature>
<dbReference type="EMBL" id="CP045894">
    <property type="protein sequence ID" value="QQP54731.1"/>
    <property type="molecule type" value="Genomic_DNA"/>
</dbReference>